<dbReference type="EMBL" id="AYKH01000042">
    <property type="protein sequence ID" value="ROO24469.1"/>
    <property type="molecule type" value="Genomic_DNA"/>
</dbReference>
<evidence type="ECO:0000259" key="3">
    <source>
        <dbReference type="Pfam" id="PF02525"/>
    </source>
</evidence>
<gene>
    <name evidence="4" type="ORF">SAOR_14845</name>
</gene>
<evidence type="ECO:0000313" key="4">
    <source>
        <dbReference type="EMBL" id="ROO24469.1"/>
    </source>
</evidence>
<comment type="similarity">
    <text evidence="1">Belongs to the NAD(P)H dehydrogenase (quinone) family.</text>
</comment>
<dbReference type="PANTHER" id="PTHR10204:SF34">
    <property type="entry name" value="NAD(P)H DEHYDROGENASE [QUINONE] 1 ISOFORM 1"/>
    <property type="match status" value="1"/>
</dbReference>
<dbReference type="Pfam" id="PF02525">
    <property type="entry name" value="Flavodoxin_2"/>
    <property type="match status" value="1"/>
</dbReference>
<dbReference type="AlphaFoldDB" id="A0A423PFP5"/>
<dbReference type="SUPFAM" id="SSF52218">
    <property type="entry name" value="Flavoproteins"/>
    <property type="match status" value="1"/>
</dbReference>
<organism evidence="4 5">
    <name type="scientific">Salinisphaera orenii MK-B5</name>
    <dbReference type="NCBI Taxonomy" id="856730"/>
    <lineage>
        <taxon>Bacteria</taxon>
        <taxon>Pseudomonadati</taxon>
        <taxon>Pseudomonadota</taxon>
        <taxon>Gammaproteobacteria</taxon>
        <taxon>Salinisphaerales</taxon>
        <taxon>Salinisphaeraceae</taxon>
        <taxon>Salinisphaera</taxon>
    </lineage>
</organism>
<proteinExistence type="inferred from homology"/>
<feature type="domain" description="Flavodoxin-like fold" evidence="3">
    <location>
        <begin position="1"/>
        <end position="192"/>
    </location>
</feature>
<evidence type="ECO:0000256" key="1">
    <source>
        <dbReference type="ARBA" id="ARBA00006252"/>
    </source>
</evidence>
<dbReference type="InterPro" id="IPR051545">
    <property type="entry name" value="NAD(P)H_dehydrogenase_qn"/>
</dbReference>
<accession>A0A423PFP5</accession>
<dbReference type="Gene3D" id="3.40.50.360">
    <property type="match status" value="1"/>
</dbReference>
<reference evidence="4 5" key="1">
    <citation type="submission" date="2013-10" db="EMBL/GenBank/DDBJ databases">
        <title>Salinisphaera orenii MK-B5 Genome Sequencing.</title>
        <authorList>
            <person name="Lai Q."/>
            <person name="Li C."/>
            <person name="Shao Z."/>
        </authorList>
    </citation>
    <scope>NUCLEOTIDE SEQUENCE [LARGE SCALE GENOMIC DNA]</scope>
    <source>
        <strain evidence="4 5">MK-B5</strain>
    </source>
</reference>
<keyword evidence="5" id="KW-1185">Reference proteome</keyword>
<protein>
    <submittedName>
        <fullName evidence="4">NADPH quinone oxidoreductase</fullName>
    </submittedName>
</protein>
<evidence type="ECO:0000313" key="5">
    <source>
        <dbReference type="Proteomes" id="UP000283993"/>
    </source>
</evidence>
<dbReference type="InterPro" id="IPR029039">
    <property type="entry name" value="Flavoprotein-like_sf"/>
</dbReference>
<dbReference type="PANTHER" id="PTHR10204">
    <property type="entry name" value="NAD P H OXIDOREDUCTASE-RELATED"/>
    <property type="match status" value="1"/>
</dbReference>
<dbReference type="Proteomes" id="UP000283993">
    <property type="component" value="Unassembled WGS sequence"/>
</dbReference>
<comment type="caution">
    <text evidence="4">The sequence shown here is derived from an EMBL/GenBank/DDBJ whole genome shotgun (WGS) entry which is preliminary data.</text>
</comment>
<keyword evidence="2" id="KW-0560">Oxidoreductase</keyword>
<dbReference type="RefSeq" id="WP_123632117.1">
    <property type="nucleotide sequence ID" value="NZ_AYKH01000042.1"/>
</dbReference>
<sequence length="249" mass="28330">MHALIVHSHPEPRSFNAALTATARQTLADNGARVTVSDLYAEGFDPLESPRHYGPRADPNYFSALTEQRYAGTSHSRPADVQREIDRLEAADLVILQFPLWWHAQPAILKGWFDRVFIYGELYTGRKRYDEGHFRGKRALLSVTTGGPAETFSPYGRGGPIERLLWPIHYSLHYMGFDVLPPFVAHAVQGGGISYAQRDVFERHLEERKNAWAERLTALDEAKPIPFTGWRDWDDDGVLRADHPLRWGP</sequence>
<name>A0A423PFP5_9GAMM</name>
<dbReference type="InterPro" id="IPR003680">
    <property type="entry name" value="Flavodoxin_fold"/>
</dbReference>
<dbReference type="GO" id="GO:0005829">
    <property type="term" value="C:cytosol"/>
    <property type="evidence" value="ECO:0007669"/>
    <property type="project" value="TreeGrafter"/>
</dbReference>
<evidence type="ECO:0000256" key="2">
    <source>
        <dbReference type="ARBA" id="ARBA00023002"/>
    </source>
</evidence>
<dbReference type="GO" id="GO:0003955">
    <property type="term" value="F:NAD(P)H dehydrogenase (quinone) activity"/>
    <property type="evidence" value="ECO:0007669"/>
    <property type="project" value="TreeGrafter"/>
</dbReference>